<dbReference type="AlphaFoldDB" id="A0A835Y7I6"/>
<feature type="compositionally biased region" description="Low complexity" evidence="1">
    <location>
        <begin position="250"/>
        <end position="262"/>
    </location>
</feature>
<feature type="compositionally biased region" description="Polar residues" evidence="1">
    <location>
        <begin position="220"/>
        <end position="232"/>
    </location>
</feature>
<comment type="caution">
    <text evidence="2">The sequence shown here is derived from an EMBL/GenBank/DDBJ whole genome shotgun (WGS) entry which is preliminary data.</text>
</comment>
<dbReference type="EMBL" id="JAEHOE010000014">
    <property type="protein sequence ID" value="KAG2497493.1"/>
    <property type="molecule type" value="Genomic_DNA"/>
</dbReference>
<evidence type="ECO:0000256" key="1">
    <source>
        <dbReference type="SAM" id="MobiDB-lite"/>
    </source>
</evidence>
<reference evidence="2" key="1">
    <citation type="journal article" date="2020" name="bioRxiv">
        <title>Comparative genomics of Chlamydomonas.</title>
        <authorList>
            <person name="Craig R.J."/>
            <person name="Hasan A.R."/>
            <person name="Ness R.W."/>
            <person name="Keightley P.D."/>
        </authorList>
    </citation>
    <scope>NUCLEOTIDE SEQUENCE</scope>
    <source>
        <strain evidence="2">CCAP 11/70</strain>
    </source>
</reference>
<name>A0A835Y7I6_9CHLO</name>
<evidence type="ECO:0000313" key="2">
    <source>
        <dbReference type="EMBL" id="KAG2497493.1"/>
    </source>
</evidence>
<feature type="compositionally biased region" description="Basic and acidic residues" evidence="1">
    <location>
        <begin position="182"/>
        <end position="219"/>
    </location>
</feature>
<feature type="region of interest" description="Disordered" evidence="1">
    <location>
        <begin position="182"/>
        <end position="262"/>
    </location>
</feature>
<accession>A0A835Y7I6</accession>
<sequence length="262" mass="27990">MVHAYLPGLGAAAGTSVADSASISRDADAGIASQADGVAATSRGAFVQPRDIRTVESGELPLAQSGALRAMPMLLLVQGPAGPTAALPLHGFVGPHQLCWLSSSGLLWTEVYHPLLPSGQVFRDQLFQLQVGPFFEVLPGLYTYNLVPSPVPFAMEHIIPVLGVVQLDQAGQVLDNIQTHHLQREETVSASEESRTSRDNDSQLDIPEHDPQEVDDPRETTSAQSMDHSSGDNLELESTEEVSISWMMESRVSSPSPSVGSC</sequence>
<evidence type="ECO:0000313" key="3">
    <source>
        <dbReference type="Proteomes" id="UP000612055"/>
    </source>
</evidence>
<keyword evidence="3" id="KW-1185">Reference proteome</keyword>
<protein>
    <submittedName>
        <fullName evidence="2">Uncharacterized protein</fullName>
    </submittedName>
</protein>
<dbReference type="Proteomes" id="UP000612055">
    <property type="component" value="Unassembled WGS sequence"/>
</dbReference>
<proteinExistence type="predicted"/>
<organism evidence="2 3">
    <name type="scientific">Edaphochlamys debaryana</name>
    <dbReference type="NCBI Taxonomy" id="47281"/>
    <lineage>
        <taxon>Eukaryota</taxon>
        <taxon>Viridiplantae</taxon>
        <taxon>Chlorophyta</taxon>
        <taxon>core chlorophytes</taxon>
        <taxon>Chlorophyceae</taxon>
        <taxon>CS clade</taxon>
        <taxon>Chlamydomonadales</taxon>
        <taxon>Chlamydomonadales incertae sedis</taxon>
        <taxon>Edaphochlamys</taxon>
    </lineage>
</organism>
<gene>
    <name evidence="2" type="ORF">HYH03_004645</name>
</gene>